<reference evidence="1" key="1">
    <citation type="submission" date="2021-05" db="EMBL/GenBank/DDBJ databases">
        <title>Comparative genomics of three Colletotrichum scovillei strains and genetic complementation revealed genes involved fungal growth and virulence on chili pepper.</title>
        <authorList>
            <person name="Hsieh D.-K."/>
            <person name="Chuang S.-C."/>
            <person name="Chen C.-Y."/>
            <person name="Chao Y.-T."/>
            <person name="Lu M.-Y.J."/>
            <person name="Lee M.-H."/>
            <person name="Shih M.-C."/>
        </authorList>
    </citation>
    <scope>NUCLEOTIDE SEQUENCE</scope>
    <source>
        <strain evidence="1">Coll-153</strain>
    </source>
</reference>
<dbReference type="Proteomes" id="UP000699042">
    <property type="component" value="Unassembled WGS sequence"/>
</dbReference>
<accession>A0A9P7R5G6</accession>
<dbReference type="EMBL" id="JAESDN010000006">
    <property type="protein sequence ID" value="KAG7048554.1"/>
    <property type="molecule type" value="Genomic_DNA"/>
</dbReference>
<organism evidence="1 2">
    <name type="scientific">Colletotrichum scovillei</name>
    <dbReference type="NCBI Taxonomy" id="1209932"/>
    <lineage>
        <taxon>Eukaryota</taxon>
        <taxon>Fungi</taxon>
        <taxon>Dikarya</taxon>
        <taxon>Ascomycota</taxon>
        <taxon>Pezizomycotina</taxon>
        <taxon>Sordariomycetes</taxon>
        <taxon>Hypocreomycetidae</taxon>
        <taxon>Glomerellales</taxon>
        <taxon>Glomerellaceae</taxon>
        <taxon>Colletotrichum</taxon>
        <taxon>Colletotrichum acutatum species complex</taxon>
    </lineage>
</organism>
<dbReference type="AlphaFoldDB" id="A0A9P7R5G6"/>
<proteinExistence type="predicted"/>
<name>A0A9P7R5G6_9PEZI</name>
<feature type="non-terminal residue" evidence="1">
    <location>
        <position position="44"/>
    </location>
</feature>
<keyword evidence="2" id="KW-1185">Reference proteome</keyword>
<evidence type="ECO:0000313" key="2">
    <source>
        <dbReference type="Proteomes" id="UP000699042"/>
    </source>
</evidence>
<gene>
    <name evidence="1" type="ORF">JMJ77_014191</name>
</gene>
<comment type="caution">
    <text evidence="1">The sequence shown here is derived from an EMBL/GenBank/DDBJ whole genome shotgun (WGS) entry which is preliminary data.</text>
</comment>
<evidence type="ECO:0000313" key="1">
    <source>
        <dbReference type="EMBL" id="KAG7048554.1"/>
    </source>
</evidence>
<feature type="non-terminal residue" evidence="1">
    <location>
        <position position="1"/>
    </location>
</feature>
<protein>
    <submittedName>
        <fullName evidence="1">Uncharacterized protein</fullName>
    </submittedName>
</protein>
<sequence>LAPKKDRSCRFITFRPLFLSPVRGTGCWTSSDQGGKHTLSLSLD</sequence>